<proteinExistence type="predicted"/>
<dbReference type="Pfam" id="PF00168">
    <property type="entry name" value="C2"/>
    <property type="match status" value="3"/>
</dbReference>
<feature type="domain" description="C2" evidence="12">
    <location>
        <begin position="276"/>
        <end position="407"/>
    </location>
</feature>
<dbReference type="InterPro" id="IPR000008">
    <property type="entry name" value="C2_dom"/>
</dbReference>
<keyword evidence="7" id="KW-1133">Transmembrane helix</keyword>
<evidence type="ECO:0000256" key="11">
    <source>
        <dbReference type="SAM" id="MobiDB-lite"/>
    </source>
</evidence>
<dbReference type="CDD" id="cd04030">
    <property type="entry name" value="C2C_KIAA1228"/>
    <property type="match status" value="1"/>
</dbReference>
<evidence type="ECO:0000256" key="5">
    <source>
        <dbReference type="ARBA" id="ARBA00022737"/>
    </source>
</evidence>
<evidence type="ECO:0000259" key="12">
    <source>
        <dbReference type="PROSITE" id="PS50004"/>
    </source>
</evidence>
<dbReference type="GO" id="GO:0005509">
    <property type="term" value="F:calcium ion binding"/>
    <property type="evidence" value="ECO:0007669"/>
    <property type="project" value="TreeGrafter"/>
</dbReference>
<dbReference type="InterPro" id="IPR037749">
    <property type="entry name" value="Ext_Synaptotagmin_C2B"/>
</dbReference>
<dbReference type="GO" id="GO:0031210">
    <property type="term" value="F:phosphatidylcholine binding"/>
    <property type="evidence" value="ECO:0007669"/>
    <property type="project" value="TreeGrafter"/>
</dbReference>
<evidence type="ECO:0000256" key="4">
    <source>
        <dbReference type="ARBA" id="ARBA00022723"/>
    </source>
</evidence>
<dbReference type="CDD" id="cd04050">
    <property type="entry name" value="C2B_Synaptotagmin-like"/>
    <property type="match status" value="1"/>
</dbReference>
<dbReference type="FunFam" id="2.60.40.150:FF:000093">
    <property type="entry name" value="Extended synaptotagmin 3"/>
    <property type="match status" value="1"/>
</dbReference>
<feature type="domain" description="C2" evidence="12">
    <location>
        <begin position="698"/>
        <end position="818"/>
    </location>
</feature>
<dbReference type="Pfam" id="PF17047">
    <property type="entry name" value="SMP_LBD"/>
    <property type="match status" value="1"/>
</dbReference>
<keyword evidence="2" id="KW-0813">Transport</keyword>
<evidence type="ECO:0000256" key="3">
    <source>
        <dbReference type="ARBA" id="ARBA00022692"/>
    </source>
</evidence>
<dbReference type="AlphaFoldDB" id="A0A0A9WQX9"/>
<dbReference type="GO" id="GO:0008429">
    <property type="term" value="F:phosphatidylethanolamine binding"/>
    <property type="evidence" value="ECO:0007669"/>
    <property type="project" value="TreeGrafter"/>
</dbReference>
<feature type="domain" description="C2" evidence="12">
    <location>
        <begin position="429"/>
        <end position="557"/>
    </location>
</feature>
<evidence type="ECO:0000256" key="2">
    <source>
        <dbReference type="ARBA" id="ARBA00022448"/>
    </source>
</evidence>
<keyword evidence="3" id="KW-0812">Transmembrane</keyword>
<evidence type="ECO:0000256" key="7">
    <source>
        <dbReference type="ARBA" id="ARBA00022989"/>
    </source>
</evidence>
<comment type="subcellular location">
    <subcellularLocation>
        <location evidence="1">Membrane</location>
    </subcellularLocation>
</comment>
<evidence type="ECO:0000313" key="15">
    <source>
        <dbReference type="EMBL" id="JAG60616.1"/>
    </source>
</evidence>
<dbReference type="PROSITE" id="PS50004">
    <property type="entry name" value="C2"/>
    <property type="match status" value="3"/>
</dbReference>
<feature type="compositionally biased region" description="Polar residues" evidence="11">
    <location>
        <begin position="633"/>
        <end position="645"/>
    </location>
</feature>
<name>A0A0A9WQX9_LYGHE</name>
<dbReference type="CDD" id="cd21670">
    <property type="entry name" value="SMP_ESyt"/>
    <property type="match status" value="1"/>
</dbReference>
<keyword evidence="10" id="KW-0472">Membrane</keyword>
<dbReference type="InterPro" id="IPR031468">
    <property type="entry name" value="SMP_LBD"/>
</dbReference>
<gene>
    <name evidence="14" type="primary">Esyt2_0</name>
    <name evidence="14" type="ORF">CM83_88604</name>
</gene>
<feature type="domain" description="SMP-LTD" evidence="13">
    <location>
        <begin position="106"/>
        <end position="285"/>
    </location>
</feature>
<evidence type="ECO:0000256" key="6">
    <source>
        <dbReference type="ARBA" id="ARBA00022837"/>
    </source>
</evidence>
<reference evidence="14" key="1">
    <citation type="journal article" date="2014" name="PLoS ONE">
        <title>Transcriptome-Based Identification of ABC Transporters in the Western Tarnished Plant Bug Lygus hesperus.</title>
        <authorList>
            <person name="Hull J.J."/>
            <person name="Chaney K."/>
            <person name="Geib S.M."/>
            <person name="Fabrick J.A."/>
            <person name="Brent C.S."/>
            <person name="Walsh D."/>
            <person name="Lavine L.C."/>
        </authorList>
    </citation>
    <scope>NUCLEOTIDE SEQUENCE</scope>
</reference>
<feature type="compositionally biased region" description="Polar residues" evidence="11">
    <location>
        <begin position="614"/>
        <end position="623"/>
    </location>
</feature>
<accession>A0A0A9WQX9</accession>
<feature type="compositionally biased region" description="Pro residues" evidence="11">
    <location>
        <begin position="598"/>
        <end position="611"/>
    </location>
</feature>
<dbReference type="EMBL" id="GBRD01005205">
    <property type="protein sequence ID" value="JAG60616.1"/>
    <property type="molecule type" value="Transcribed_RNA"/>
</dbReference>
<dbReference type="InterPro" id="IPR039010">
    <property type="entry name" value="Synaptotagmin_SMP"/>
</dbReference>
<keyword evidence="8" id="KW-0445">Lipid transport</keyword>
<reference evidence="15" key="3">
    <citation type="submission" date="2014-09" db="EMBL/GenBank/DDBJ databases">
        <authorList>
            <person name="Magalhaes I.L.F."/>
            <person name="Oliveira U."/>
            <person name="Santos F.R."/>
            <person name="Vidigal T.H.D.A."/>
            <person name="Brescovit A.D."/>
            <person name="Santos A.J."/>
        </authorList>
    </citation>
    <scope>NUCLEOTIDE SEQUENCE</scope>
</reference>
<evidence type="ECO:0000313" key="14">
    <source>
        <dbReference type="EMBL" id="JAG10867.1"/>
    </source>
</evidence>
<feature type="compositionally biased region" description="Basic and acidic residues" evidence="11">
    <location>
        <begin position="651"/>
        <end position="661"/>
    </location>
</feature>
<protein>
    <submittedName>
        <fullName evidence="14">Extended synaptotagmin-2</fullName>
    </submittedName>
</protein>
<dbReference type="GO" id="GO:0005544">
    <property type="term" value="F:calcium-dependent phospholipid binding"/>
    <property type="evidence" value="ECO:0007669"/>
    <property type="project" value="TreeGrafter"/>
</dbReference>
<organism evidence="14">
    <name type="scientific">Lygus hesperus</name>
    <name type="common">Western plant bug</name>
    <dbReference type="NCBI Taxonomy" id="30085"/>
    <lineage>
        <taxon>Eukaryota</taxon>
        <taxon>Metazoa</taxon>
        <taxon>Ecdysozoa</taxon>
        <taxon>Arthropoda</taxon>
        <taxon>Hexapoda</taxon>
        <taxon>Insecta</taxon>
        <taxon>Pterygota</taxon>
        <taxon>Neoptera</taxon>
        <taxon>Paraneoptera</taxon>
        <taxon>Hemiptera</taxon>
        <taxon>Heteroptera</taxon>
        <taxon>Panheteroptera</taxon>
        <taxon>Cimicomorpha</taxon>
        <taxon>Miridae</taxon>
        <taxon>Mirini</taxon>
        <taxon>Lygus</taxon>
    </lineage>
</organism>
<dbReference type="GO" id="GO:0006869">
    <property type="term" value="P:lipid transport"/>
    <property type="evidence" value="ECO:0007669"/>
    <property type="project" value="UniProtKB-KW"/>
</dbReference>
<evidence type="ECO:0000256" key="1">
    <source>
        <dbReference type="ARBA" id="ARBA00004370"/>
    </source>
</evidence>
<keyword evidence="5" id="KW-0677">Repeat</keyword>
<dbReference type="PROSITE" id="PS51847">
    <property type="entry name" value="SMP"/>
    <property type="match status" value="1"/>
</dbReference>
<dbReference type="PANTHER" id="PTHR45761:SF1">
    <property type="entry name" value="EXTENDED SYNAPTOTAGMIN-LIKE PROTEIN 2, ISOFORM C"/>
    <property type="match status" value="1"/>
</dbReference>
<dbReference type="InterPro" id="IPR035892">
    <property type="entry name" value="C2_domain_sf"/>
</dbReference>
<evidence type="ECO:0000256" key="8">
    <source>
        <dbReference type="ARBA" id="ARBA00023055"/>
    </source>
</evidence>
<dbReference type="EMBL" id="GBHO01032737">
    <property type="protein sequence ID" value="JAG10867.1"/>
    <property type="molecule type" value="Transcribed_RNA"/>
</dbReference>
<dbReference type="Gene3D" id="2.60.40.150">
    <property type="entry name" value="C2 domain"/>
    <property type="match status" value="3"/>
</dbReference>
<evidence type="ECO:0000256" key="9">
    <source>
        <dbReference type="ARBA" id="ARBA00023121"/>
    </source>
</evidence>
<sequence length="830" mass="92524">MDSKPDGNPAERQIVSRQIGTGSSMLHLLYNFTKQAGKIAVVYLLGYFNISPAWLLAPVVLSVLREEWGKEKQLKRNIAKAAAMSNEKEVILARVDDLPAWVFFPDVERAEWVNRIINQVWPNVNHYAKDLIKDVIEPAVRESLLQYKLSGFSFQKMRLGTIPPRVGGIKVYDKNVSRNEIIMDMDLFYAGDCDISFSLSGMSGGIKDFQIHGMIRIVMKPLIRTIPLVGGLQIYFLNNPTIDFNLVGVADLLDMPGLSDMLRKIIVEQISAMMVLPNKLPIVLSDTVPHKVLKFPEPQGVLRVHVVEAKQLMKKDISMLGKGKSDPYAIITLGADNFKTQTIDNTVEPKWDFWCEAVVTSRRVQEMRIAVWDWDPKMPGVQNDDFLGRATVEVLGVTRKGEVDSWVTLEEAKTGLVHLRMKWLQLSDSLNDLKAALHETQTLRVTSMSTAVLMVFIDSAKDLPKSGGKSGGSPPDPQFSATVGKKTYLSNIQYRTDCPVFEQGFTFLVSNPETDTLHLKITDTKTATDIGKLSYNLSALLDKPNLELDDQPLSLKSSGPDSSVMISMKMRILKYLGPSRDDGADELSIYGEEVQSAAPPPTPAPQPPPSAPQMTKQPSLSKQDSVKKEDSVSIKSGLSNIQSADLTIEGTPEHKSFEKPLEPVTDPMFMSQAPPKVESAPSGLHHRYPSTASSVGGDLGKIQLTLRYSVQRQRLVVIVHKIANLPLKDPNNIPDPYVKLYLLPERSKETKRKTETVKDNCNPTYDETFEYVMSQGELSNRQLEVTILTQKTWKSPVMGMVTVNLAELDLTKATTAWYDLQPESSKEKDQ</sequence>
<keyword evidence="6" id="KW-0106">Calcium</keyword>
<keyword evidence="4" id="KW-0479">Metal-binding</keyword>
<reference evidence="14" key="2">
    <citation type="submission" date="2014-07" db="EMBL/GenBank/DDBJ databases">
        <authorList>
            <person name="Hull J."/>
        </authorList>
    </citation>
    <scope>NUCLEOTIDE SEQUENCE</scope>
</reference>
<keyword evidence="9" id="KW-0446">Lipid-binding</keyword>
<dbReference type="GO" id="GO:0061817">
    <property type="term" value="P:endoplasmic reticulum-plasma membrane tethering"/>
    <property type="evidence" value="ECO:0007669"/>
    <property type="project" value="InterPro"/>
</dbReference>
<dbReference type="GO" id="GO:0005789">
    <property type="term" value="C:endoplasmic reticulum membrane"/>
    <property type="evidence" value="ECO:0007669"/>
    <property type="project" value="TreeGrafter"/>
</dbReference>
<dbReference type="SUPFAM" id="SSF49562">
    <property type="entry name" value="C2 domain (Calcium/lipid-binding domain, CaLB)"/>
    <property type="match status" value="3"/>
</dbReference>
<feature type="region of interest" description="Disordered" evidence="11">
    <location>
        <begin position="594"/>
        <end position="694"/>
    </location>
</feature>
<dbReference type="InterPro" id="IPR051634">
    <property type="entry name" value="Extended_Synaptotagmin"/>
</dbReference>
<dbReference type="PANTHER" id="PTHR45761">
    <property type="entry name" value="EXTENDED SYNAPTOTAGMIN-LIKE PROTEIN 2, ISOFORM C"/>
    <property type="match status" value="1"/>
</dbReference>
<evidence type="ECO:0000256" key="10">
    <source>
        <dbReference type="ARBA" id="ARBA00023136"/>
    </source>
</evidence>
<dbReference type="SMART" id="SM00239">
    <property type="entry name" value="C2"/>
    <property type="match status" value="3"/>
</dbReference>
<dbReference type="GO" id="GO:0035091">
    <property type="term" value="F:phosphatidylinositol binding"/>
    <property type="evidence" value="ECO:0007669"/>
    <property type="project" value="TreeGrafter"/>
</dbReference>
<evidence type="ECO:0000259" key="13">
    <source>
        <dbReference type="PROSITE" id="PS51847"/>
    </source>
</evidence>
<dbReference type="InterPro" id="IPR037752">
    <property type="entry name" value="C2C_KIAA1228"/>
</dbReference>
<dbReference type="FunFam" id="2.60.40.150:FF:000155">
    <property type="entry name" value="extended synaptotagmin-2 isoform X1"/>
    <property type="match status" value="1"/>
</dbReference>